<dbReference type="Gene3D" id="3.90.1570.10">
    <property type="entry name" value="tt1808, chain A"/>
    <property type="match status" value="1"/>
</dbReference>
<dbReference type="InterPro" id="IPR008538">
    <property type="entry name" value="Uma2"/>
</dbReference>
<feature type="domain" description="Putative restriction endonuclease" evidence="1">
    <location>
        <begin position="34"/>
        <end position="199"/>
    </location>
</feature>
<keyword evidence="3" id="KW-1185">Reference proteome</keyword>
<organism evidence="2 3">
    <name type="scientific">Zeimonas arvi</name>
    <dbReference type="NCBI Taxonomy" id="2498847"/>
    <lineage>
        <taxon>Bacteria</taxon>
        <taxon>Pseudomonadati</taxon>
        <taxon>Pseudomonadota</taxon>
        <taxon>Betaproteobacteria</taxon>
        <taxon>Burkholderiales</taxon>
        <taxon>Burkholderiaceae</taxon>
        <taxon>Zeimonas</taxon>
    </lineage>
</organism>
<dbReference type="Proteomes" id="UP000321548">
    <property type="component" value="Unassembled WGS sequence"/>
</dbReference>
<dbReference type="PANTHER" id="PTHR35400">
    <property type="entry name" value="SLR1083 PROTEIN"/>
    <property type="match status" value="1"/>
</dbReference>
<dbReference type="CDD" id="cd06260">
    <property type="entry name" value="DUF820-like"/>
    <property type="match status" value="1"/>
</dbReference>
<dbReference type="InterPro" id="IPR011335">
    <property type="entry name" value="Restrct_endonuc-II-like"/>
</dbReference>
<dbReference type="AlphaFoldDB" id="A0A5C8P5Q8"/>
<dbReference type="GO" id="GO:0004519">
    <property type="term" value="F:endonuclease activity"/>
    <property type="evidence" value="ECO:0007669"/>
    <property type="project" value="UniProtKB-KW"/>
</dbReference>
<protein>
    <submittedName>
        <fullName evidence="2">Uma2 family endonuclease</fullName>
    </submittedName>
</protein>
<dbReference type="InterPro" id="IPR012296">
    <property type="entry name" value="Nuclease_put_TT1808"/>
</dbReference>
<evidence type="ECO:0000313" key="3">
    <source>
        <dbReference type="Proteomes" id="UP000321548"/>
    </source>
</evidence>
<dbReference type="SUPFAM" id="SSF52980">
    <property type="entry name" value="Restriction endonuclease-like"/>
    <property type="match status" value="1"/>
</dbReference>
<evidence type="ECO:0000259" key="1">
    <source>
        <dbReference type="Pfam" id="PF05685"/>
    </source>
</evidence>
<reference evidence="2 3" key="1">
    <citation type="submission" date="2019-06" db="EMBL/GenBank/DDBJ databases">
        <title>Quisquiliibacterium sp. nov., isolated from a maize field.</title>
        <authorList>
            <person name="Lin S.-Y."/>
            <person name="Tsai C.-F."/>
            <person name="Young C.-C."/>
        </authorList>
    </citation>
    <scope>NUCLEOTIDE SEQUENCE [LARGE SCALE GENOMIC DNA]</scope>
    <source>
        <strain evidence="2 3">CC-CFT501</strain>
    </source>
</reference>
<dbReference type="Pfam" id="PF05685">
    <property type="entry name" value="Uma2"/>
    <property type="match status" value="1"/>
</dbReference>
<name>A0A5C8P5Q8_9BURK</name>
<dbReference type="OrthoDB" id="9799703at2"/>
<dbReference type="EMBL" id="VDUY01000001">
    <property type="protein sequence ID" value="TXL68648.1"/>
    <property type="molecule type" value="Genomic_DNA"/>
</dbReference>
<keyword evidence="2" id="KW-0540">Nuclease</keyword>
<sequence length="213" mass="23512">MAGRDRLVQHVCNRDLRQMNAVIEPTRHKLSIDDYMRLGEAGVLAPDARVELIEGDLIDMPPIGPGHMSVTNRLNRLLIRRAGDGAIVSVAHPMSLPPWSMPQPDFMLLAPRPDDYASAHPGSADVLLAIEVADSSLRYDRNTKARLYAGHGVAEYWIVEVGARRLHRFLGPLAADASWASSETLEAPFSVAPRALPRLVLRSDEIWPRTVSS</sequence>
<proteinExistence type="predicted"/>
<comment type="caution">
    <text evidence="2">The sequence shown here is derived from an EMBL/GenBank/DDBJ whole genome shotgun (WGS) entry which is preliminary data.</text>
</comment>
<keyword evidence="2" id="KW-0378">Hydrolase</keyword>
<dbReference type="PANTHER" id="PTHR35400:SF1">
    <property type="entry name" value="SLR1083 PROTEIN"/>
    <property type="match status" value="1"/>
</dbReference>
<evidence type="ECO:0000313" key="2">
    <source>
        <dbReference type="EMBL" id="TXL68648.1"/>
    </source>
</evidence>
<keyword evidence="2" id="KW-0255">Endonuclease</keyword>
<gene>
    <name evidence="2" type="ORF">FHP08_02915</name>
</gene>
<accession>A0A5C8P5Q8</accession>